<dbReference type="EMBL" id="WBMO01000005">
    <property type="protein sequence ID" value="MDV2478150.1"/>
    <property type="molecule type" value="Genomic_DNA"/>
</dbReference>
<sequence>MTQVDTGVQAVLWDMDGTLVDTEPYWFRAEADLLAAHDIPWSHQQAAALVGNSLPTSAAVLRAAGIPFDVREIIDTLLESVIAQVRRQVPWRPGARELLTAVRDVGIPCAMVTMSERPLAAEIDGLLPDGTFEFLVTGDMVVHGKPHPEPYLRAVEGLRGRWGDIEHGRVVAIEDSLPGLASAKAAGLVTVGVPNVVDLPDDPGHTLWPTLEGRTVIHLHELLQGS</sequence>
<organism evidence="1 2">
    <name type="scientific">Rhodococcus zopfii</name>
    <dbReference type="NCBI Taxonomy" id="43772"/>
    <lineage>
        <taxon>Bacteria</taxon>
        <taxon>Bacillati</taxon>
        <taxon>Actinomycetota</taxon>
        <taxon>Actinomycetes</taxon>
        <taxon>Mycobacteriales</taxon>
        <taxon>Nocardiaceae</taxon>
        <taxon>Rhodococcus</taxon>
    </lineage>
</organism>
<dbReference type="SUPFAM" id="SSF56784">
    <property type="entry name" value="HAD-like"/>
    <property type="match status" value="1"/>
</dbReference>
<name>A0ABU3WVW9_9NOCA</name>
<dbReference type="Gene3D" id="1.10.150.240">
    <property type="entry name" value="Putative phosphatase, domain 2"/>
    <property type="match status" value="1"/>
</dbReference>
<dbReference type="InterPro" id="IPR023198">
    <property type="entry name" value="PGP-like_dom2"/>
</dbReference>
<dbReference type="SFLD" id="SFLDG01129">
    <property type="entry name" value="C1.5:_HAD__Beta-PGM__Phosphata"/>
    <property type="match status" value="1"/>
</dbReference>
<dbReference type="InterPro" id="IPR006439">
    <property type="entry name" value="HAD-SF_hydro_IA"/>
</dbReference>
<keyword evidence="2" id="KW-1185">Reference proteome</keyword>
<dbReference type="SFLD" id="SFLDS00003">
    <property type="entry name" value="Haloacid_Dehalogenase"/>
    <property type="match status" value="1"/>
</dbReference>
<evidence type="ECO:0000313" key="1">
    <source>
        <dbReference type="EMBL" id="MDV2478150.1"/>
    </source>
</evidence>
<dbReference type="CDD" id="cd07505">
    <property type="entry name" value="HAD_BPGM-like"/>
    <property type="match status" value="1"/>
</dbReference>
<dbReference type="InterPro" id="IPR023214">
    <property type="entry name" value="HAD_sf"/>
</dbReference>
<gene>
    <name evidence="1" type="ORF">F8M49_27065</name>
</gene>
<protein>
    <submittedName>
        <fullName evidence="1">HAD family phosphatase</fullName>
    </submittedName>
</protein>
<dbReference type="Gene3D" id="3.40.50.1000">
    <property type="entry name" value="HAD superfamily/HAD-like"/>
    <property type="match status" value="1"/>
</dbReference>
<dbReference type="NCBIfam" id="TIGR01509">
    <property type="entry name" value="HAD-SF-IA-v3"/>
    <property type="match status" value="1"/>
</dbReference>
<dbReference type="InterPro" id="IPR036412">
    <property type="entry name" value="HAD-like_sf"/>
</dbReference>
<comment type="caution">
    <text evidence="1">The sequence shown here is derived from an EMBL/GenBank/DDBJ whole genome shotgun (WGS) entry which is preliminary data.</text>
</comment>
<dbReference type="PANTHER" id="PTHR18901:SF38">
    <property type="entry name" value="PSEUDOURIDINE-5'-PHOSPHATASE"/>
    <property type="match status" value="1"/>
</dbReference>
<proteinExistence type="predicted"/>
<evidence type="ECO:0000313" key="2">
    <source>
        <dbReference type="Proteomes" id="UP001275440"/>
    </source>
</evidence>
<accession>A0ABU3WVW9</accession>
<dbReference type="Pfam" id="PF00702">
    <property type="entry name" value="Hydrolase"/>
    <property type="match status" value="1"/>
</dbReference>
<dbReference type="RefSeq" id="WP_072814793.1">
    <property type="nucleotide sequence ID" value="NZ_JAHWLX010000033.1"/>
</dbReference>
<reference evidence="1 2" key="1">
    <citation type="submission" date="2019-10" db="EMBL/GenBank/DDBJ databases">
        <title>Draft Genome Assembly of Rhodococcus zopfii DSM44189.</title>
        <authorList>
            <person name="Sutton J.M."/>
            <person name="Akob D.M."/>
            <person name="Bushman T.J."/>
        </authorList>
    </citation>
    <scope>NUCLEOTIDE SEQUENCE [LARGE SCALE GENOMIC DNA]</scope>
    <source>
        <strain evidence="1 2">DSM 44189</strain>
    </source>
</reference>
<dbReference type="Proteomes" id="UP001275440">
    <property type="component" value="Unassembled WGS sequence"/>
</dbReference>
<dbReference type="PANTHER" id="PTHR18901">
    <property type="entry name" value="2-DEOXYGLUCOSE-6-PHOSPHATE PHOSPHATASE 2"/>
    <property type="match status" value="1"/>
</dbReference>